<accession>A0AAX4P265</accession>
<dbReference type="EMBL" id="CP151502">
    <property type="protein sequence ID" value="WZN60153.1"/>
    <property type="molecule type" value="Genomic_DNA"/>
</dbReference>
<sequence length="230" mass="24454">MIHDEAQKGLFARGRGGAGGDAKHNVTVRVSHGEHIEEGKGEAYSVEVSPSDTVRALKDRIAGVISSAEVDPEALALSFGPSERVIGKRFRGDPLVDEDSTLVGQYSFLQWLEQFPHWCLTVSMAKDTPPPPGVAIKKAAASAEGEDPDLAVQEAYASGELLRPEELPAPWGDKGTDVYKRDAMIRSVGDNPAPPGYGASVPSSNAMKAAGAGWEPCDVEHVPNVLDLEE</sequence>
<dbReference type="Proteomes" id="UP001472866">
    <property type="component" value="Chromosome 02"/>
</dbReference>
<gene>
    <name evidence="1" type="ORF">HKI87_02g16810</name>
</gene>
<name>A0AAX4P265_9CHLO</name>
<protein>
    <submittedName>
        <fullName evidence="1">Membrane insertase</fullName>
    </submittedName>
</protein>
<proteinExistence type="predicted"/>
<reference evidence="1 2" key="1">
    <citation type="submission" date="2024-03" db="EMBL/GenBank/DDBJ databases">
        <title>Complete genome sequence of the green alga Chloropicon roscoffensis RCC1871.</title>
        <authorList>
            <person name="Lemieux C."/>
            <person name="Pombert J.-F."/>
            <person name="Otis C."/>
            <person name="Turmel M."/>
        </authorList>
    </citation>
    <scope>NUCLEOTIDE SEQUENCE [LARGE SCALE GENOMIC DNA]</scope>
    <source>
        <strain evidence="1 2">RCC1871</strain>
    </source>
</reference>
<keyword evidence="2" id="KW-1185">Reference proteome</keyword>
<evidence type="ECO:0000313" key="2">
    <source>
        <dbReference type="Proteomes" id="UP001472866"/>
    </source>
</evidence>
<dbReference type="AlphaFoldDB" id="A0AAX4P265"/>
<organism evidence="1 2">
    <name type="scientific">Chloropicon roscoffensis</name>
    <dbReference type="NCBI Taxonomy" id="1461544"/>
    <lineage>
        <taxon>Eukaryota</taxon>
        <taxon>Viridiplantae</taxon>
        <taxon>Chlorophyta</taxon>
        <taxon>Chloropicophyceae</taxon>
        <taxon>Chloropicales</taxon>
        <taxon>Chloropicaceae</taxon>
        <taxon>Chloropicon</taxon>
    </lineage>
</organism>
<evidence type="ECO:0000313" key="1">
    <source>
        <dbReference type="EMBL" id="WZN60153.1"/>
    </source>
</evidence>